<feature type="region of interest" description="Disordered" evidence="1">
    <location>
        <begin position="408"/>
        <end position="493"/>
    </location>
</feature>
<feature type="region of interest" description="Disordered" evidence="1">
    <location>
        <begin position="1014"/>
        <end position="1057"/>
    </location>
</feature>
<feature type="region of interest" description="Disordered" evidence="1">
    <location>
        <begin position="256"/>
        <end position="310"/>
    </location>
</feature>
<evidence type="ECO:0000313" key="4">
    <source>
        <dbReference type="EMBL" id="PHP67981.1"/>
    </source>
</evidence>
<reference evidence="4 5" key="1">
    <citation type="submission" date="2017-10" db="EMBL/GenBank/DDBJ databases">
        <title>Sedimentibacterium mangrovi gen. nov., sp. nov., a novel member of family Phyllobacteriacea isolated from mangrove sediment.</title>
        <authorList>
            <person name="Liao H."/>
            <person name="Tian Y."/>
        </authorList>
    </citation>
    <scope>NUCLEOTIDE SEQUENCE [LARGE SCALE GENOMIC DNA]</scope>
    <source>
        <strain evidence="4 5">X9-2-2</strain>
    </source>
</reference>
<feature type="region of interest" description="Disordered" evidence="1">
    <location>
        <begin position="776"/>
        <end position="800"/>
    </location>
</feature>
<keyword evidence="2" id="KW-0472">Membrane</keyword>
<keyword evidence="5" id="KW-1185">Reference proteome</keyword>
<gene>
    <name evidence="4" type="ORF">CSC94_04730</name>
</gene>
<accession>A0A2G1QR70</accession>
<feature type="compositionally biased region" description="Low complexity" evidence="1">
    <location>
        <begin position="1016"/>
        <end position="1054"/>
    </location>
</feature>
<proteinExistence type="predicted"/>
<evidence type="ECO:0000313" key="5">
    <source>
        <dbReference type="Proteomes" id="UP000221168"/>
    </source>
</evidence>
<feature type="domain" description="SPOR" evidence="3">
    <location>
        <begin position="1141"/>
        <end position="1224"/>
    </location>
</feature>
<feature type="compositionally biased region" description="Low complexity" evidence="1">
    <location>
        <begin position="955"/>
        <end position="969"/>
    </location>
</feature>
<dbReference type="InterPro" id="IPR007730">
    <property type="entry name" value="SPOR-like_dom"/>
</dbReference>
<comment type="caution">
    <text evidence="4">The sequence shown here is derived from an EMBL/GenBank/DDBJ whole genome shotgun (WGS) entry which is preliminary data.</text>
</comment>
<protein>
    <recommendedName>
        <fullName evidence="3">SPOR domain-containing protein</fullName>
    </recommendedName>
</protein>
<dbReference type="PROSITE" id="PS51724">
    <property type="entry name" value="SPOR"/>
    <property type="match status" value="1"/>
</dbReference>
<dbReference type="RefSeq" id="WP_099304325.1">
    <property type="nucleotide sequence ID" value="NZ_PDVP01000002.1"/>
</dbReference>
<dbReference type="Proteomes" id="UP000221168">
    <property type="component" value="Unassembled WGS sequence"/>
</dbReference>
<sequence>MANTKSAKLDLDLGLSPDDPLSKLANIFDVSDNPWPAEQADMPSIDMEQELLPMTSEGQAEQPGPVEQAGSSWIGWSLPGSQTEAEPAPVTGLDAGQDQTAAFEPAAEAEQPQAAADELLTDFEFDVPAETVETAPAVQQQAEPAVGADDDEPVAALDDIFSDLDWSREAAAVEAPAEPVSAWDAVPDHDEPAGSAVEAEAAYEPELPQPETVAPFEPAETVEPEAVATADGDAGPVEDSAPAAVDMPFVFEPAGETVTEPDPAEAMAEDQQWSESTVAPVDDSASWPSGAGEWNDAADAEPEQPGEAAPAFQEQPGFATYQKAGWQPEETVADHEAETGFDEEAAVEHPDIVEPVASAPEAADAGMSFADNSFEDELEALLAGGPAEVQPQPPVDAAEPAYDRIDDTPAHEEHGAAPSAREEMQPRFAYSNFREIRPQAVEPQPERAPVEDEPVARAWSQEPSPEDAPATAADHAGSIDLDDGQAPADGYGMPDIAFDEVAFTQPAEALPDAFAQADVTEEPAAETADTGDFLDLDVESAFEQALFAASKESGADQVPEIPASIEEAPLRSFSETGPEEELPEFDESAFLDQSFVDEDFGLADQSMTPVEEPSMANQSTEVEFDLDPALIAGLEAAALDDGGHAETDTGAMAPDTTPGQPSRGGGAMAAAAAAGAVGGFVSRFGFGRKDKAPEPAADMPEINTVDVPEAGIVVADDLDLPEMDFGGDDTMQAADAGLNDLLGDDFQTEVATQAAPADQSIDFESYFERELQDAGISFDRPAPGQPSAQGAPQAPRQVPSDSYAMTDAYAEETSLGAGAPAYDEELERDLAFDQLGNFGEDEQEAPRSKRGLLIAGIVAGIALIGGIGAFALSGGGGSGPAREIVRADPEPVKVKPENPGGTKVPNQERVVYEEVAGKPVDGAPQQETLVSKSETPMDVKSKPVRVVAPGPGQDAASVETAAPAPAATGKAEDRISPAETAEEPGPSKELAAVAPRRVRTYVVKPDGTLVAKEAPEAAPAQAETPAAAEPAPAAETAPQTGEAGSNAGVAASVPVPAPRPEIIETAVEEAPRASAPERTAAAADNGLTARQVRTTTIHRDQAAPPVVPNRPADQPVNIVGTTRRDGQQQANAEPAAPAATATANPAAWVQIASQPSREQAQTSYRNLSQRYSGIIGGRGVNIVPADIPGRGTFYRVNIPAGSFTEAANLCRQIKAAGGDCLAKR</sequence>
<keyword evidence="2" id="KW-1133">Transmembrane helix</keyword>
<evidence type="ECO:0000256" key="2">
    <source>
        <dbReference type="SAM" id="Phobius"/>
    </source>
</evidence>
<feature type="compositionally biased region" description="Basic and acidic residues" evidence="1">
    <location>
        <begin position="408"/>
        <end position="425"/>
    </location>
</feature>
<feature type="compositionally biased region" description="Low complexity" evidence="1">
    <location>
        <begin position="780"/>
        <end position="797"/>
    </location>
</feature>
<feature type="region of interest" description="Disordered" evidence="1">
    <location>
        <begin position="642"/>
        <end position="666"/>
    </location>
</feature>
<dbReference type="GO" id="GO:0042834">
    <property type="term" value="F:peptidoglycan binding"/>
    <property type="evidence" value="ECO:0007669"/>
    <property type="project" value="InterPro"/>
</dbReference>
<feature type="transmembrane region" description="Helical" evidence="2">
    <location>
        <begin position="852"/>
        <end position="872"/>
    </location>
</feature>
<feature type="region of interest" description="Disordered" evidence="1">
    <location>
        <begin position="943"/>
        <end position="992"/>
    </location>
</feature>
<dbReference type="AlphaFoldDB" id="A0A2G1QR70"/>
<dbReference type="Pfam" id="PF05036">
    <property type="entry name" value="SPOR"/>
    <property type="match status" value="1"/>
</dbReference>
<feature type="region of interest" description="Disordered" evidence="1">
    <location>
        <begin position="183"/>
        <end position="204"/>
    </location>
</feature>
<evidence type="ECO:0000256" key="1">
    <source>
        <dbReference type="SAM" id="MobiDB-lite"/>
    </source>
</evidence>
<feature type="transmembrane region" description="Helical" evidence="2">
    <location>
        <begin position="666"/>
        <end position="686"/>
    </location>
</feature>
<feature type="region of interest" description="Disordered" evidence="1">
    <location>
        <begin position="31"/>
        <end position="92"/>
    </location>
</feature>
<dbReference type="OrthoDB" id="7338235at2"/>
<dbReference type="EMBL" id="PDVP01000002">
    <property type="protein sequence ID" value="PHP67981.1"/>
    <property type="molecule type" value="Genomic_DNA"/>
</dbReference>
<organism evidence="4 5">
    <name type="scientific">Zhengella mangrovi</name>
    <dbReference type="NCBI Taxonomy" id="1982044"/>
    <lineage>
        <taxon>Bacteria</taxon>
        <taxon>Pseudomonadati</taxon>
        <taxon>Pseudomonadota</taxon>
        <taxon>Alphaproteobacteria</taxon>
        <taxon>Hyphomicrobiales</taxon>
        <taxon>Notoacmeibacteraceae</taxon>
        <taxon>Zhengella</taxon>
    </lineage>
</organism>
<name>A0A2G1QR70_9HYPH</name>
<evidence type="ECO:0000259" key="3">
    <source>
        <dbReference type="PROSITE" id="PS51724"/>
    </source>
</evidence>
<keyword evidence="2" id="KW-0812">Transmembrane</keyword>